<accession>A0ABR5SKT8</accession>
<dbReference type="PANTHER" id="PTHR34353">
    <property type="entry name" value="CRISPR-ASSOCIATED ENDONUCLEASE CAS1 1"/>
    <property type="match status" value="1"/>
</dbReference>
<organism evidence="11 12">
    <name type="scientific">Candidatus Magnetominusculus xianensis</name>
    <dbReference type="NCBI Taxonomy" id="1748249"/>
    <lineage>
        <taxon>Bacteria</taxon>
        <taxon>Pseudomonadati</taxon>
        <taxon>Nitrospirota</taxon>
        <taxon>Nitrospiria</taxon>
        <taxon>Nitrospirales</taxon>
        <taxon>Nitrospiraceae</taxon>
        <taxon>Candidatus Magnetominusculus</taxon>
    </lineage>
</organism>
<dbReference type="InterPro" id="IPR002729">
    <property type="entry name" value="CRISPR-assoc_Cas1"/>
</dbReference>
<dbReference type="Proteomes" id="UP000060487">
    <property type="component" value="Unassembled WGS sequence"/>
</dbReference>
<name>A0ABR5SKT8_9BACT</name>
<evidence type="ECO:0000256" key="9">
    <source>
        <dbReference type="ARBA" id="ARBA00038592"/>
    </source>
</evidence>
<evidence type="ECO:0000256" key="8">
    <source>
        <dbReference type="ARBA" id="ARBA00023211"/>
    </source>
</evidence>
<dbReference type="Gene3D" id="3.100.10.20">
    <property type="entry name" value="CRISPR-associated endonuclease Cas1, N-terminal domain"/>
    <property type="match status" value="1"/>
</dbReference>
<dbReference type="EC" id="3.1.-.-" evidence="10"/>
<dbReference type="Gene3D" id="1.20.120.920">
    <property type="entry name" value="CRISPR-associated endonuclease Cas1, C-terminal domain"/>
    <property type="match status" value="1"/>
</dbReference>
<keyword evidence="7 10" id="KW-0238">DNA-binding</keyword>
<evidence type="ECO:0000256" key="4">
    <source>
        <dbReference type="ARBA" id="ARBA00022801"/>
    </source>
</evidence>
<keyword evidence="5 10" id="KW-0460">Magnesium</keyword>
<dbReference type="InterPro" id="IPR050646">
    <property type="entry name" value="Cas1"/>
</dbReference>
<dbReference type="GO" id="GO:0004519">
    <property type="term" value="F:endonuclease activity"/>
    <property type="evidence" value="ECO:0007669"/>
    <property type="project" value="UniProtKB-KW"/>
</dbReference>
<dbReference type="EMBL" id="LNQR01000002">
    <property type="protein sequence ID" value="KWT94947.1"/>
    <property type="molecule type" value="Genomic_DNA"/>
</dbReference>
<feature type="binding site" evidence="10">
    <location>
        <position position="181"/>
    </location>
    <ligand>
        <name>Mn(2+)</name>
        <dbReference type="ChEBI" id="CHEBI:29035"/>
    </ligand>
</feature>
<dbReference type="NCBIfam" id="TIGR00287">
    <property type="entry name" value="cas1"/>
    <property type="match status" value="1"/>
</dbReference>
<protein>
    <recommendedName>
        <fullName evidence="10">CRISPR-associated endonuclease Cas1</fullName>
        <ecNumber evidence="10">3.1.-.-</ecNumber>
    </recommendedName>
</protein>
<keyword evidence="3 10" id="KW-0255">Endonuclease</keyword>
<evidence type="ECO:0000256" key="5">
    <source>
        <dbReference type="ARBA" id="ARBA00022842"/>
    </source>
</evidence>
<evidence type="ECO:0000313" key="12">
    <source>
        <dbReference type="Proteomes" id="UP000060487"/>
    </source>
</evidence>
<evidence type="ECO:0000256" key="2">
    <source>
        <dbReference type="ARBA" id="ARBA00022723"/>
    </source>
</evidence>
<comment type="caution">
    <text evidence="11">The sequence shown here is derived from an EMBL/GenBank/DDBJ whole genome shotgun (WGS) entry which is preliminary data.</text>
</comment>
<dbReference type="RefSeq" id="WP_085050634.1">
    <property type="nucleotide sequence ID" value="NZ_LNQR01000002.1"/>
</dbReference>
<keyword evidence="8 10" id="KW-0464">Manganese</keyword>
<dbReference type="CDD" id="cd09634">
    <property type="entry name" value="Cas1_I-II-III"/>
    <property type="match status" value="1"/>
</dbReference>
<evidence type="ECO:0000256" key="6">
    <source>
        <dbReference type="ARBA" id="ARBA00023118"/>
    </source>
</evidence>
<dbReference type="InterPro" id="IPR042211">
    <property type="entry name" value="CRISPR-assoc_Cas1_N"/>
</dbReference>
<sequence>MGTLYIDKKGIHIKEDGNALAFYANGNREGIVPVKPLKRVVIVGSVTIESSALHKLAQEGITVVFLSGRSLRVNGVFHGSLHNNGVLRVKQYEKSLTGFSKVISLEIIKKKVESQCGLLKDAINERPDKRLQLFNAIKVIKSISEKITILSEIGTGDWTHSDDAQDCCQKLPDKAAIMGLEGGAASTYFQAYTELFASSLNFMKRTKRPPEDPVNAMLSLCYTILHYEMVREIEVIGLDPFIGFYHTFEYGRESLACDLVELFRASVDKFVWYLFREREFTIRDFFQDGTKQGCYLKKECRKRFYPIYEEWAKEMRPKYIETVRELARRITDG</sequence>
<reference evidence="11 12" key="1">
    <citation type="submission" date="2015-11" db="EMBL/GenBank/DDBJ databases">
        <authorList>
            <person name="Lin W."/>
        </authorList>
    </citation>
    <scope>NUCLEOTIDE SEQUENCE [LARGE SCALE GENOMIC DNA]</scope>
    <source>
        <strain evidence="11 12">HCH-1</strain>
    </source>
</reference>
<comment type="similarity">
    <text evidence="10">Belongs to the CRISPR-associated endonuclease Cas1 family.</text>
</comment>
<keyword evidence="12" id="KW-1185">Reference proteome</keyword>
<dbReference type="Pfam" id="PF01867">
    <property type="entry name" value="Cas_Cas1"/>
    <property type="match status" value="1"/>
</dbReference>
<feature type="binding site" evidence="10">
    <location>
        <position position="246"/>
    </location>
    <ligand>
        <name>Mn(2+)</name>
        <dbReference type="ChEBI" id="CHEBI:29035"/>
    </ligand>
</feature>
<dbReference type="PANTHER" id="PTHR34353:SF2">
    <property type="entry name" value="CRISPR-ASSOCIATED ENDONUCLEASE CAS1 1"/>
    <property type="match status" value="1"/>
</dbReference>
<evidence type="ECO:0000256" key="7">
    <source>
        <dbReference type="ARBA" id="ARBA00023125"/>
    </source>
</evidence>
<feature type="binding site" evidence="10">
    <location>
        <position position="261"/>
    </location>
    <ligand>
        <name>Mn(2+)</name>
        <dbReference type="ChEBI" id="CHEBI:29035"/>
    </ligand>
</feature>
<evidence type="ECO:0000313" key="11">
    <source>
        <dbReference type="EMBL" id="KWT94947.1"/>
    </source>
</evidence>
<keyword evidence="6 10" id="KW-0051">Antiviral defense</keyword>
<evidence type="ECO:0000256" key="3">
    <source>
        <dbReference type="ARBA" id="ARBA00022759"/>
    </source>
</evidence>
<dbReference type="HAMAP" id="MF_01470">
    <property type="entry name" value="Cas1"/>
    <property type="match status" value="1"/>
</dbReference>
<evidence type="ECO:0000256" key="1">
    <source>
        <dbReference type="ARBA" id="ARBA00022722"/>
    </source>
</evidence>
<comment type="subunit">
    <text evidence="9 10">Homodimer, forms a heterotetramer with a Cas2 homodimer.</text>
</comment>
<dbReference type="InterPro" id="IPR042206">
    <property type="entry name" value="CRISPR-assoc_Cas1_C"/>
</dbReference>
<comment type="cofactor">
    <cofactor evidence="10">
        <name>Mg(2+)</name>
        <dbReference type="ChEBI" id="CHEBI:18420"/>
    </cofactor>
    <cofactor evidence="10">
        <name>Mn(2+)</name>
        <dbReference type="ChEBI" id="CHEBI:29035"/>
    </cofactor>
</comment>
<comment type="function">
    <text evidence="10">CRISPR (clustered regularly interspaced short palindromic repeat), is an adaptive immune system that provides protection against mobile genetic elements (viruses, transposable elements and conjugative plasmids). CRISPR clusters contain spacers, sequences complementary to antecedent mobile elements, and target invading nucleic acids. CRISPR clusters are transcribed and processed into CRISPR RNA (crRNA). Acts as a dsDNA endonuclease. Involved in the integration of spacer DNA into the CRISPR cassette.</text>
</comment>
<gene>
    <name evidence="11" type="primary">cas1_1</name>
    <name evidence="10" type="synonym">cas1</name>
    <name evidence="11" type="ORF">ASN18_0097</name>
</gene>
<evidence type="ECO:0000256" key="10">
    <source>
        <dbReference type="HAMAP-Rule" id="MF_01470"/>
    </source>
</evidence>
<proteinExistence type="inferred from homology"/>
<keyword evidence="4 10" id="KW-0378">Hydrolase</keyword>
<dbReference type="GO" id="GO:0016787">
    <property type="term" value="F:hydrolase activity"/>
    <property type="evidence" value="ECO:0007669"/>
    <property type="project" value="UniProtKB-KW"/>
</dbReference>
<keyword evidence="2 10" id="KW-0479">Metal-binding</keyword>
<keyword evidence="1 10" id="KW-0540">Nuclease</keyword>